<accession>K8EDM0</accession>
<feature type="region of interest" description="Disordered" evidence="1">
    <location>
        <begin position="57"/>
        <end position="107"/>
    </location>
</feature>
<dbReference type="AlphaFoldDB" id="K8EDM0"/>
<dbReference type="GeneID" id="19016067"/>
<feature type="region of interest" description="Disordered" evidence="1">
    <location>
        <begin position="227"/>
        <end position="250"/>
    </location>
</feature>
<name>K8EDM0_9CHLO</name>
<organism evidence="2 3">
    <name type="scientific">Bathycoccus prasinos</name>
    <dbReference type="NCBI Taxonomy" id="41875"/>
    <lineage>
        <taxon>Eukaryota</taxon>
        <taxon>Viridiplantae</taxon>
        <taxon>Chlorophyta</taxon>
        <taxon>Mamiellophyceae</taxon>
        <taxon>Mamiellales</taxon>
        <taxon>Bathycoccaceae</taxon>
        <taxon>Bathycoccus</taxon>
    </lineage>
</organism>
<sequence length="250" mass="29232">MCLKRGKEWKKKIVKNLLFSCEKKKRAEKGTREKSYVSQEEFLSSFLRKMMSSIAEEEPSLPAMQQQQQQQQQEIKQPTLAATSPPHSPRSSDDSSSRRRRRASKFNIDPPPSLLVRAIEKAIKCACYAIVIFYVGKAFHRNVFNPLLSLSNADYSLKTIVRDVFYGYEKPKNRKAASSVRDIEHKKKLLADESHLKRKLEHRDRKRQKLHEKLGLNHEDEMEIWRRKSEEMKRSNGRSASTRRDDDGEL</sequence>
<evidence type="ECO:0000313" key="3">
    <source>
        <dbReference type="Proteomes" id="UP000198341"/>
    </source>
</evidence>
<dbReference type="RefSeq" id="XP_007513559.1">
    <property type="nucleotide sequence ID" value="XM_007513497.1"/>
</dbReference>
<proteinExistence type="predicted"/>
<evidence type="ECO:0000256" key="1">
    <source>
        <dbReference type="SAM" id="MobiDB-lite"/>
    </source>
</evidence>
<keyword evidence="3" id="KW-1185">Reference proteome</keyword>
<evidence type="ECO:0000313" key="2">
    <source>
        <dbReference type="EMBL" id="CCO16084.1"/>
    </source>
</evidence>
<protein>
    <submittedName>
        <fullName evidence="2">Uncharacterized protein</fullName>
    </submittedName>
</protein>
<gene>
    <name evidence="2" type="ORF">Bathy04g00410</name>
</gene>
<reference evidence="2 3" key="1">
    <citation type="submission" date="2011-10" db="EMBL/GenBank/DDBJ databases">
        <authorList>
            <person name="Genoscope - CEA"/>
        </authorList>
    </citation>
    <scope>NUCLEOTIDE SEQUENCE [LARGE SCALE GENOMIC DNA]</scope>
    <source>
        <strain evidence="2 3">RCC 1105</strain>
    </source>
</reference>
<dbReference type="EMBL" id="FO082275">
    <property type="protein sequence ID" value="CCO16084.1"/>
    <property type="molecule type" value="Genomic_DNA"/>
</dbReference>
<dbReference type="KEGG" id="bpg:Bathy04g00410"/>
<dbReference type="Proteomes" id="UP000198341">
    <property type="component" value="Chromosome 4"/>
</dbReference>